<dbReference type="Proteomes" id="UP000681794">
    <property type="component" value="Chromosome"/>
</dbReference>
<reference evidence="1" key="1">
    <citation type="submission" date="2021-06" db="EMBL/GenBank/DDBJ databases">
        <authorList>
            <person name="Ellington A.J."/>
            <person name="Bryan N.C."/>
            <person name="Christner B.C."/>
            <person name="Reisch C.R."/>
        </authorList>
    </citation>
    <scope>NUCLEOTIDE SEQUENCE</scope>
    <source>
        <strain evidence="1">L6-1</strain>
    </source>
</reference>
<evidence type="ECO:0000313" key="1">
    <source>
        <dbReference type="EMBL" id="QWS33260.1"/>
    </source>
</evidence>
<dbReference type="EMBL" id="CP076544">
    <property type="protein sequence ID" value="QWS33260.1"/>
    <property type="molecule type" value="Genomic_DNA"/>
</dbReference>
<gene>
    <name evidence="1" type="ORF">KM842_13600</name>
</gene>
<evidence type="ECO:0000313" key="2">
    <source>
        <dbReference type="Proteomes" id="UP000681794"/>
    </source>
</evidence>
<protein>
    <submittedName>
        <fullName evidence="1">Uncharacterized protein</fullName>
    </submittedName>
</protein>
<accession>A0ACD1E303</accession>
<sequence>MGVGTNDAVAGASTRSARSAAVAAVAAVAVALLAGCTAGASRHGVSHVGPEPTAMTVEDGVETWDLTVPPSVEAFGIDTDVPGGARTRVGAYASESGGGRPVRFLLPGGEEVRVQATQVIFDALDNAQEVTDRSGEVVLPEGRLFHLRVNTVPVEGAEAGVDGYRDVLEQLDLPDTSVGELQEKIAAADSVDPVDASQRVSVGADVAKTDGLDFGPSTSFRPNDEPLRFTLRLNGAWDPIPIP</sequence>
<keyword evidence="2" id="KW-1185">Reference proteome</keyword>
<proteinExistence type="predicted"/>
<organism evidence="1 2">
    <name type="scientific">Curtobacterium aetherium</name>
    <dbReference type="NCBI Taxonomy" id="2841594"/>
    <lineage>
        <taxon>Bacteria</taxon>
        <taxon>Bacillati</taxon>
        <taxon>Actinomycetota</taxon>
        <taxon>Actinomycetes</taxon>
        <taxon>Micrococcales</taxon>
        <taxon>Microbacteriaceae</taxon>
        <taxon>Curtobacterium</taxon>
    </lineage>
</organism>
<name>A0ACD1E303_9MICO</name>